<dbReference type="HAMAP" id="MF_00184">
    <property type="entry name" value="Thr_tRNA_synth"/>
    <property type="match status" value="1"/>
</dbReference>
<comment type="subcellular location">
    <subcellularLocation>
        <location evidence="13">Cytoplasm</location>
    </subcellularLocation>
</comment>
<evidence type="ECO:0000256" key="5">
    <source>
        <dbReference type="ARBA" id="ARBA00022723"/>
    </source>
</evidence>
<evidence type="ECO:0000256" key="7">
    <source>
        <dbReference type="ARBA" id="ARBA00022833"/>
    </source>
</evidence>
<evidence type="ECO:0000256" key="3">
    <source>
        <dbReference type="ARBA" id="ARBA00022555"/>
    </source>
</evidence>
<evidence type="ECO:0000313" key="16">
    <source>
        <dbReference type="EMBL" id="MBA6412837.1"/>
    </source>
</evidence>
<dbReference type="PRINTS" id="PR01047">
    <property type="entry name" value="TRNASYNTHTHR"/>
</dbReference>
<dbReference type="InterPro" id="IPR002320">
    <property type="entry name" value="Thr-tRNA-ligase_IIa"/>
</dbReference>
<comment type="cofactor">
    <cofactor evidence="13">
        <name>Zn(2+)</name>
        <dbReference type="ChEBI" id="CHEBI:29105"/>
    </cofactor>
    <text evidence="13">Binds 1 zinc ion per subunit.</text>
</comment>
<feature type="binding site" evidence="13">
    <location>
        <position position="333"/>
    </location>
    <ligand>
        <name>Zn(2+)</name>
        <dbReference type="ChEBI" id="CHEBI:29105"/>
        <note>catalytic</note>
    </ligand>
</feature>
<dbReference type="FunFam" id="3.30.930.10:FF:000002">
    <property type="entry name" value="Threonine--tRNA ligase"/>
    <property type="match status" value="1"/>
</dbReference>
<dbReference type="Gene3D" id="3.40.50.800">
    <property type="entry name" value="Anticodon-binding domain"/>
    <property type="match status" value="1"/>
</dbReference>
<dbReference type="Pfam" id="PF00587">
    <property type="entry name" value="tRNA-synt_2b"/>
    <property type="match status" value="1"/>
</dbReference>
<dbReference type="CDD" id="cd00771">
    <property type="entry name" value="ThrRS_core"/>
    <property type="match status" value="1"/>
</dbReference>
<name>A0A7W2YJ83_9GAMM</name>
<dbReference type="InterPro" id="IPR045864">
    <property type="entry name" value="aa-tRNA-synth_II/BPL/LPL"/>
</dbReference>
<dbReference type="Proteomes" id="UP000539350">
    <property type="component" value="Unassembled WGS sequence"/>
</dbReference>
<dbReference type="CDD" id="cd00860">
    <property type="entry name" value="ThrRS_anticodon"/>
    <property type="match status" value="1"/>
</dbReference>
<keyword evidence="10 13" id="KW-0648">Protein biosynthesis</keyword>
<dbReference type="PROSITE" id="PS50862">
    <property type="entry name" value="AA_TRNA_LIGASE_II"/>
    <property type="match status" value="1"/>
</dbReference>
<dbReference type="Pfam" id="PF07973">
    <property type="entry name" value="tRNA_SAD"/>
    <property type="match status" value="1"/>
</dbReference>
<dbReference type="InterPro" id="IPR004095">
    <property type="entry name" value="TGS"/>
</dbReference>
<keyword evidence="2 13" id="KW-0963">Cytoplasm</keyword>
<dbReference type="RefSeq" id="WP_182170941.1">
    <property type="nucleotide sequence ID" value="NZ_JACFXU010000014.1"/>
</dbReference>
<evidence type="ECO:0000256" key="9">
    <source>
        <dbReference type="ARBA" id="ARBA00022884"/>
    </source>
</evidence>
<comment type="subunit">
    <text evidence="13">Homodimer.</text>
</comment>
<dbReference type="GO" id="GO:0046872">
    <property type="term" value="F:metal ion binding"/>
    <property type="evidence" value="ECO:0007669"/>
    <property type="project" value="UniProtKB-KW"/>
</dbReference>
<dbReference type="InterPro" id="IPR012675">
    <property type="entry name" value="Beta-grasp_dom_sf"/>
</dbReference>
<sequence length="639" mass="72396">MPVITLPDGSQRTFDAPVTVHAVAADIGPGLAKAALAGVVNGREVDTSYLIEEDAELAIITERDDAGLEVIRHSTAHLLAMATQELFPGTQVTIGPVIDDGFYYDFATGHSFTPEDLERIEQRMEEIAAADLPVERVVMSRERAVELFRNMGEHYKVQIIEALPEGEELSIYQQGPWMDLCRGPHVPSTGKLKAFKLTKVAGAYWRGDSNNEMLQRIYGTAWANKKQLKQHLNRIAEAEKRDHRKLGKKLDLFHIQEEAPGMVFWHPAGWTIYQAIEQYMRKAQIEHGYQEIKTPQLVDLSLWERSGHADKFSDDMFMLKSDERDFAVKPMNCPCHVQVFNQGLKSYRDLPLRLAEFGSCHRNEPSGSLHGIMRVRGFTQDDAHIFCTEEQIQSEVASFIDFLHGVYEDFGFTEVIYRLSTRPEQRVGSDSDWDRAEKALAEALDAHGLPWQELPGEGAFYGPKIEFSLKDCIGRVWQLGTIQVDFSMPNRLDAQYVAEDGSRKVPVMLHRAILGSFERFIGILIEHYEGVFPTWLAPTQAVVLNITDKHAEYAKKVEDSLKNKGFRVISDLRNEKIGFKIREHTIQKVPYLLVVGDKEVETQTVAVRARRGEDLGSMDLQAFETHLTDDVARRGRLAM</sequence>
<dbReference type="GO" id="GO:0006435">
    <property type="term" value="P:threonyl-tRNA aminoacylation"/>
    <property type="evidence" value="ECO:0007669"/>
    <property type="project" value="UniProtKB-UniRule"/>
</dbReference>
<dbReference type="EMBL" id="JACFXU010000014">
    <property type="protein sequence ID" value="MBA6412837.1"/>
    <property type="molecule type" value="Genomic_DNA"/>
</dbReference>
<dbReference type="InterPro" id="IPR047246">
    <property type="entry name" value="ThrRS_anticodon"/>
</dbReference>
<evidence type="ECO:0000256" key="13">
    <source>
        <dbReference type="HAMAP-Rule" id="MF_00184"/>
    </source>
</evidence>
<keyword evidence="5 13" id="KW-0479">Metal-binding</keyword>
<feature type="region of interest" description="Catalytic" evidence="13">
    <location>
        <begin position="242"/>
        <end position="533"/>
    </location>
</feature>
<keyword evidence="4 13" id="KW-0436">Ligase</keyword>
<evidence type="ECO:0000256" key="12">
    <source>
        <dbReference type="ARBA" id="ARBA00049515"/>
    </source>
</evidence>
<dbReference type="InterPro" id="IPR012947">
    <property type="entry name" value="tRNA_SAD"/>
</dbReference>
<dbReference type="GO" id="GO:0000049">
    <property type="term" value="F:tRNA binding"/>
    <property type="evidence" value="ECO:0007669"/>
    <property type="project" value="UniProtKB-KW"/>
</dbReference>
<evidence type="ECO:0000256" key="2">
    <source>
        <dbReference type="ARBA" id="ARBA00022490"/>
    </source>
</evidence>
<dbReference type="CDD" id="cd01667">
    <property type="entry name" value="TGS_ThrRS"/>
    <property type="match status" value="1"/>
</dbReference>
<dbReference type="AlphaFoldDB" id="A0A7W2YJ83"/>
<dbReference type="Pfam" id="PF02824">
    <property type="entry name" value="TGS"/>
    <property type="match status" value="1"/>
</dbReference>
<feature type="domain" description="Aminoacyl-transfer RNA synthetases class-II family profile" evidence="14">
    <location>
        <begin position="242"/>
        <end position="533"/>
    </location>
</feature>
<keyword evidence="9 13" id="KW-0694">RNA-binding</keyword>
<dbReference type="InterPro" id="IPR033728">
    <property type="entry name" value="ThrRS_core"/>
</dbReference>
<dbReference type="InterPro" id="IPR012676">
    <property type="entry name" value="TGS-like"/>
</dbReference>
<feature type="binding site" evidence="13">
    <location>
        <position position="384"/>
    </location>
    <ligand>
        <name>Zn(2+)</name>
        <dbReference type="ChEBI" id="CHEBI:29105"/>
        <note>catalytic</note>
    </ligand>
</feature>
<dbReference type="InterPro" id="IPR018163">
    <property type="entry name" value="Thr/Ala-tRNA-synth_IIc_edit"/>
</dbReference>
<dbReference type="FunFam" id="3.40.50.800:FF:000001">
    <property type="entry name" value="Threonine--tRNA ligase"/>
    <property type="match status" value="1"/>
</dbReference>
<dbReference type="NCBIfam" id="TIGR00418">
    <property type="entry name" value="thrS"/>
    <property type="match status" value="1"/>
</dbReference>
<dbReference type="SMART" id="SM00863">
    <property type="entry name" value="tRNA_SAD"/>
    <property type="match status" value="1"/>
</dbReference>
<dbReference type="SUPFAM" id="SSF55681">
    <property type="entry name" value="Class II aaRS and biotin synthetases"/>
    <property type="match status" value="1"/>
</dbReference>
<evidence type="ECO:0000256" key="11">
    <source>
        <dbReference type="ARBA" id="ARBA00023146"/>
    </source>
</evidence>
<evidence type="ECO:0000259" key="15">
    <source>
        <dbReference type="PROSITE" id="PS51880"/>
    </source>
</evidence>
<dbReference type="InterPro" id="IPR036621">
    <property type="entry name" value="Anticodon-bd_dom_sf"/>
</dbReference>
<dbReference type="FunFam" id="3.30.54.20:FF:000002">
    <property type="entry name" value="Threonine--tRNA ligase"/>
    <property type="match status" value="1"/>
</dbReference>
<reference evidence="16 17" key="1">
    <citation type="submission" date="2020-07" db="EMBL/GenBank/DDBJ databases">
        <title>Halieaceae bacterium, F7430, whole genome shotgun sequencing project.</title>
        <authorList>
            <person name="Jiang S."/>
            <person name="Liu Z.W."/>
            <person name="Du Z.J."/>
        </authorList>
    </citation>
    <scope>NUCLEOTIDE SEQUENCE [LARGE SCALE GENOMIC DNA]</scope>
    <source>
        <strain evidence="16 17">F7430</strain>
    </source>
</reference>
<keyword evidence="3 13" id="KW-0820">tRNA-binding</keyword>
<dbReference type="Gene3D" id="3.30.930.10">
    <property type="entry name" value="Bira Bifunctional Protein, Domain 2"/>
    <property type="match status" value="1"/>
</dbReference>
<comment type="catalytic activity">
    <reaction evidence="12 13">
        <text>tRNA(Thr) + L-threonine + ATP = L-threonyl-tRNA(Thr) + AMP + diphosphate + H(+)</text>
        <dbReference type="Rhea" id="RHEA:24624"/>
        <dbReference type="Rhea" id="RHEA-COMP:9670"/>
        <dbReference type="Rhea" id="RHEA-COMP:9704"/>
        <dbReference type="ChEBI" id="CHEBI:15378"/>
        <dbReference type="ChEBI" id="CHEBI:30616"/>
        <dbReference type="ChEBI" id="CHEBI:33019"/>
        <dbReference type="ChEBI" id="CHEBI:57926"/>
        <dbReference type="ChEBI" id="CHEBI:78442"/>
        <dbReference type="ChEBI" id="CHEBI:78534"/>
        <dbReference type="ChEBI" id="CHEBI:456215"/>
        <dbReference type="EC" id="6.1.1.3"/>
    </reaction>
</comment>
<protein>
    <recommendedName>
        <fullName evidence="13">Threonine--tRNA ligase</fullName>
        <ecNumber evidence="13">6.1.1.3</ecNumber>
    </recommendedName>
    <alternativeName>
        <fullName evidence="13">Threonyl-tRNA synthetase</fullName>
        <shortName evidence="13">ThrRS</shortName>
    </alternativeName>
</protein>
<keyword evidence="6 13" id="KW-0547">Nucleotide-binding</keyword>
<dbReference type="Gene3D" id="3.10.20.30">
    <property type="match status" value="1"/>
</dbReference>
<dbReference type="SUPFAM" id="SSF52954">
    <property type="entry name" value="Class II aaRS ABD-related"/>
    <property type="match status" value="1"/>
</dbReference>
<feature type="domain" description="TGS" evidence="15">
    <location>
        <begin position="1"/>
        <end position="61"/>
    </location>
</feature>
<comment type="similarity">
    <text evidence="1 13">Belongs to the class-II aminoacyl-tRNA synthetase family.</text>
</comment>
<evidence type="ECO:0000256" key="1">
    <source>
        <dbReference type="ARBA" id="ARBA00008226"/>
    </source>
</evidence>
<organism evidence="16 17">
    <name type="scientific">Sediminihaliea albiluteola</name>
    <dbReference type="NCBI Taxonomy" id="2758564"/>
    <lineage>
        <taxon>Bacteria</taxon>
        <taxon>Pseudomonadati</taxon>
        <taxon>Pseudomonadota</taxon>
        <taxon>Gammaproteobacteria</taxon>
        <taxon>Cellvibrionales</taxon>
        <taxon>Halieaceae</taxon>
        <taxon>Sediminihaliea</taxon>
    </lineage>
</organism>
<dbReference type="PANTHER" id="PTHR11451:SF44">
    <property type="entry name" value="THREONINE--TRNA LIGASE, CHLOROPLASTIC_MITOCHONDRIAL 2"/>
    <property type="match status" value="1"/>
</dbReference>
<feature type="binding site" evidence="13">
    <location>
        <position position="510"/>
    </location>
    <ligand>
        <name>Zn(2+)</name>
        <dbReference type="ChEBI" id="CHEBI:29105"/>
        <note>catalytic</note>
    </ligand>
</feature>
<keyword evidence="8 13" id="KW-0067">ATP-binding</keyword>
<dbReference type="SUPFAM" id="SSF81271">
    <property type="entry name" value="TGS-like"/>
    <property type="match status" value="1"/>
</dbReference>
<evidence type="ECO:0000313" key="17">
    <source>
        <dbReference type="Proteomes" id="UP000539350"/>
    </source>
</evidence>
<dbReference type="Gene3D" id="3.30.54.20">
    <property type="match status" value="1"/>
</dbReference>
<dbReference type="Gene3D" id="3.30.980.10">
    <property type="entry name" value="Threonyl-trna Synthetase, Chain A, domain 2"/>
    <property type="match status" value="1"/>
</dbReference>
<keyword evidence="11 13" id="KW-0030">Aminoacyl-tRNA synthetase</keyword>
<comment type="caution">
    <text evidence="16">The sequence shown here is derived from an EMBL/GenBank/DDBJ whole genome shotgun (WGS) entry which is preliminary data.</text>
</comment>
<gene>
    <name evidence="13 16" type="primary">thrS</name>
    <name evidence="16" type="ORF">H2508_06910</name>
</gene>
<dbReference type="PANTHER" id="PTHR11451">
    <property type="entry name" value="THREONINE-TRNA LIGASE"/>
    <property type="match status" value="1"/>
</dbReference>
<accession>A0A7W2YJ83</accession>
<dbReference type="SUPFAM" id="SSF55186">
    <property type="entry name" value="ThrRS/AlaRS common domain"/>
    <property type="match status" value="1"/>
</dbReference>
<dbReference type="InterPro" id="IPR006195">
    <property type="entry name" value="aa-tRNA-synth_II"/>
</dbReference>
<evidence type="ECO:0000256" key="8">
    <source>
        <dbReference type="ARBA" id="ARBA00022840"/>
    </source>
</evidence>
<dbReference type="InterPro" id="IPR002314">
    <property type="entry name" value="aa-tRNA-synt_IIb"/>
</dbReference>
<dbReference type="FunFam" id="3.10.20.30:FF:000005">
    <property type="entry name" value="Threonine--tRNA ligase"/>
    <property type="match status" value="1"/>
</dbReference>
<dbReference type="PROSITE" id="PS51880">
    <property type="entry name" value="TGS"/>
    <property type="match status" value="1"/>
</dbReference>
<dbReference type="GO" id="GO:0005524">
    <property type="term" value="F:ATP binding"/>
    <property type="evidence" value="ECO:0007669"/>
    <property type="project" value="UniProtKB-UniRule"/>
</dbReference>
<dbReference type="EC" id="6.1.1.3" evidence="13"/>
<proteinExistence type="inferred from homology"/>
<dbReference type="Pfam" id="PF03129">
    <property type="entry name" value="HGTP_anticodon"/>
    <property type="match status" value="1"/>
</dbReference>
<keyword evidence="17" id="KW-1185">Reference proteome</keyword>
<evidence type="ECO:0000256" key="4">
    <source>
        <dbReference type="ARBA" id="ARBA00022598"/>
    </source>
</evidence>
<dbReference type="GO" id="GO:0004829">
    <property type="term" value="F:threonine-tRNA ligase activity"/>
    <property type="evidence" value="ECO:0007669"/>
    <property type="project" value="UniProtKB-UniRule"/>
</dbReference>
<evidence type="ECO:0000256" key="10">
    <source>
        <dbReference type="ARBA" id="ARBA00022917"/>
    </source>
</evidence>
<dbReference type="GO" id="GO:0005829">
    <property type="term" value="C:cytosol"/>
    <property type="evidence" value="ECO:0007669"/>
    <property type="project" value="TreeGrafter"/>
</dbReference>
<keyword evidence="7 13" id="KW-0862">Zinc</keyword>
<evidence type="ECO:0000259" key="14">
    <source>
        <dbReference type="PROSITE" id="PS50862"/>
    </source>
</evidence>
<dbReference type="InterPro" id="IPR004154">
    <property type="entry name" value="Anticodon-bd"/>
</dbReference>
<evidence type="ECO:0000256" key="6">
    <source>
        <dbReference type="ARBA" id="ARBA00022741"/>
    </source>
</evidence>
<dbReference type="FunFam" id="3.30.980.10:FF:000005">
    <property type="entry name" value="Threonyl-tRNA synthetase, mitochondrial"/>
    <property type="match status" value="1"/>
</dbReference>